<dbReference type="InterPro" id="IPR035979">
    <property type="entry name" value="RBD_domain_sf"/>
</dbReference>
<comment type="similarity">
    <text evidence="1">Belongs to the HTATSF1 family.</text>
</comment>
<dbReference type="GO" id="GO:0005684">
    <property type="term" value="C:U2-type spliceosomal complex"/>
    <property type="evidence" value="ECO:0007669"/>
    <property type="project" value="TreeGrafter"/>
</dbReference>
<dbReference type="GO" id="GO:0000398">
    <property type="term" value="P:mRNA splicing, via spliceosome"/>
    <property type="evidence" value="ECO:0007669"/>
    <property type="project" value="InterPro"/>
</dbReference>
<evidence type="ECO:0000313" key="10">
    <source>
        <dbReference type="Proteomes" id="UP001150569"/>
    </source>
</evidence>
<dbReference type="SMART" id="SM00360">
    <property type="entry name" value="RRM"/>
    <property type="match status" value="1"/>
</dbReference>
<organism evidence="9 10">
    <name type="scientific">Tieghemiomyces parasiticus</name>
    <dbReference type="NCBI Taxonomy" id="78921"/>
    <lineage>
        <taxon>Eukaryota</taxon>
        <taxon>Fungi</taxon>
        <taxon>Fungi incertae sedis</taxon>
        <taxon>Zoopagomycota</taxon>
        <taxon>Kickxellomycotina</taxon>
        <taxon>Dimargaritomycetes</taxon>
        <taxon>Dimargaritales</taxon>
        <taxon>Dimargaritaceae</taxon>
        <taxon>Tieghemiomyces</taxon>
    </lineage>
</organism>
<keyword evidence="4 6" id="KW-0694">RNA-binding</keyword>
<dbReference type="InterPro" id="IPR034392">
    <property type="entry name" value="TatSF1-like_RRM1"/>
</dbReference>
<dbReference type="InterPro" id="IPR034393">
    <property type="entry name" value="TatSF1-like"/>
</dbReference>
<proteinExistence type="inferred from homology"/>
<dbReference type="InterPro" id="IPR000504">
    <property type="entry name" value="RRM_dom"/>
</dbReference>
<dbReference type="EMBL" id="JANBPT010000173">
    <property type="protein sequence ID" value="KAJ1926363.1"/>
    <property type="molecule type" value="Genomic_DNA"/>
</dbReference>
<feature type="domain" description="RRM" evidence="8">
    <location>
        <begin position="106"/>
        <end position="194"/>
    </location>
</feature>
<feature type="region of interest" description="Disordered" evidence="7">
    <location>
        <begin position="72"/>
        <end position="101"/>
    </location>
</feature>
<protein>
    <recommendedName>
        <fullName evidence="8">RRM domain-containing protein</fullName>
    </recommendedName>
</protein>
<evidence type="ECO:0000256" key="4">
    <source>
        <dbReference type="ARBA" id="ARBA00022884"/>
    </source>
</evidence>
<dbReference type="CDD" id="cd12281">
    <property type="entry name" value="RRM1_TatSF1_like"/>
    <property type="match status" value="1"/>
</dbReference>
<dbReference type="PROSITE" id="PS50102">
    <property type="entry name" value="RRM"/>
    <property type="match status" value="1"/>
</dbReference>
<dbReference type="PANTHER" id="PTHR15608">
    <property type="entry name" value="SPLICING FACTOR U2AF-ASSOCIATED PROTEIN 2"/>
    <property type="match status" value="1"/>
</dbReference>
<keyword evidence="10" id="KW-1185">Reference proteome</keyword>
<evidence type="ECO:0000256" key="7">
    <source>
        <dbReference type="SAM" id="MobiDB-lite"/>
    </source>
</evidence>
<dbReference type="GO" id="GO:0003723">
    <property type="term" value="F:RNA binding"/>
    <property type="evidence" value="ECO:0007669"/>
    <property type="project" value="UniProtKB-UniRule"/>
</dbReference>
<evidence type="ECO:0000256" key="1">
    <source>
        <dbReference type="ARBA" id="ARBA00007747"/>
    </source>
</evidence>
<comment type="caution">
    <text evidence="9">The sequence shown here is derived from an EMBL/GenBank/DDBJ whole genome shotgun (WGS) entry which is preliminary data.</text>
</comment>
<evidence type="ECO:0000259" key="8">
    <source>
        <dbReference type="PROSITE" id="PS50102"/>
    </source>
</evidence>
<dbReference type="AlphaFoldDB" id="A0A9W8AA03"/>
<sequence length="341" mass="38825">MPNFPKADDFESDPRVDLLPETDKWVFTDEQDGLEYEYDPDRAAWFPMWNEALVESQQSAYGTAIPSHEIAESASDKRKRLLETQSTKTTKRKINSAGETQKPPVKSVYIQGLPTDVTVDELKATFSRFGLIMEDFETKRPKIKLYTNEDGTPKGDALITYFKPESVPLAINLMDDAPLRPGGGDNLRVSEAEFKIKESASADGGNSEARAKVDARKKKMRLQQMEKKLTWFESEEPTISEKHRKTVILKHMFDPAEFDEDPTLLLDLKEDIRHECEKLGEVTVVKLFDLMNGRWFGGRQVEAAIFDGKGKYEQSNVKESDEQTAERLEKFAAWLEEDADA</sequence>
<evidence type="ECO:0000256" key="5">
    <source>
        <dbReference type="ARBA" id="ARBA00023187"/>
    </source>
</evidence>
<name>A0A9W8AA03_9FUNG</name>
<evidence type="ECO:0000256" key="2">
    <source>
        <dbReference type="ARBA" id="ARBA00022664"/>
    </source>
</evidence>
<dbReference type="OrthoDB" id="10258585at2759"/>
<accession>A0A9W8AA03</accession>
<reference evidence="9" key="1">
    <citation type="submission" date="2022-07" db="EMBL/GenBank/DDBJ databases">
        <title>Phylogenomic reconstructions and comparative analyses of Kickxellomycotina fungi.</title>
        <authorList>
            <person name="Reynolds N.K."/>
            <person name="Stajich J.E."/>
            <person name="Barry K."/>
            <person name="Grigoriev I.V."/>
            <person name="Crous P."/>
            <person name="Smith M.E."/>
        </authorList>
    </citation>
    <scope>NUCLEOTIDE SEQUENCE</scope>
    <source>
        <strain evidence="9">RSA 861</strain>
    </source>
</reference>
<evidence type="ECO:0000313" key="9">
    <source>
        <dbReference type="EMBL" id="KAJ1926363.1"/>
    </source>
</evidence>
<keyword evidence="5" id="KW-0508">mRNA splicing</keyword>
<dbReference type="PANTHER" id="PTHR15608:SF0">
    <property type="entry name" value="HIV TAT-SPECIFIC FACTOR 1"/>
    <property type="match status" value="1"/>
</dbReference>
<dbReference type="SUPFAM" id="SSF54928">
    <property type="entry name" value="RNA-binding domain, RBD"/>
    <property type="match status" value="2"/>
</dbReference>
<dbReference type="FunFam" id="3.30.70.330:FF:000329">
    <property type="entry name" value="splicing factor U2AF-associated protein 2"/>
    <property type="match status" value="1"/>
</dbReference>
<dbReference type="Proteomes" id="UP001150569">
    <property type="component" value="Unassembled WGS sequence"/>
</dbReference>
<dbReference type="GO" id="GO:0005686">
    <property type="term" value="C:U2 snRNP"/>
    <property type="evidence" value="ECO:0007669"/>
    <property type="project" value="TreeGrafter"/>
</dbReference>
<gene>
    <name evidence="9" type="ORF">IWQ60_003849</name>
</gene>
<keyword evidence="2" id="KW-0507">mRNA processing</keyword>
<evidence type="ECO:0000256" key="3">
    <source>
        <dbReference type="ARBA" id="ARBA00022737"/>
    </source>
</evidence>
<evidence type="ECO:0000256" key="6">
    <source>
        <dbReference type="PROSITE-ProRule" id="PRU00176"/>
    </source>
</evidence>
<dbReference type="InterPro" id="IPR012677">
    <property type="entry name" value="Nucleotide-bd_a/b_plait_sf"/>
</dbReference>
<dbReference type="Pfam" id="PF16367">
    <property type="entry name" value="RRM_7"/>
    <property type="match status" value="1"/>
</dbReference>
<dbReference type="Gene3D" id="3.30.70.330">
    <property type="match status" value="2"/>
</dbReference>
<keyword evidence="3" id="KW-0677">Repeat</keyword>